<protein>
    <submittedName>
        <fullName evidence="5">AraC family transcriptional regulator</fullName>
    </submittedName>
</protein>
<comment type="caution">
    <text evidence="5">The sequence shown here is derived from an EMBL/GenBank/DDBJ whole genome shotgun (WGS) entry which is preliminary data.</text>
</comment>
<dbReference type="PROSITE" id="PS01124">
    <property type="entry name" value="HTH_ARAC_FAMILY_2"/>
    <property type="match status" value="1"/>
</dbReference>
<dbReference type="Pfam" id="PF12833">
    <property type="entry name" value="HTH_18"/>
    <property type="match status" value="1"/>
</dbReference>
<dbReference type="Gene3D" id="2.60.120.10">
    <property type="entry name" value="Jelly Rolls"/>
    <property type="match status" value="1"/>
</dbReference>
<feature type="domain" description="HTH araC/xylS-type" evidence="4">
    <location>
        <begin position="187"/>
        <end position="286"/>
    </location>
</feature>
<accession>A0ABR5AKN5</accession>
<keyword evidence="3" id="KW-0804">Transcription</keyword>
<evidence type="ECO:0000259" key="4">
    <source>
        <dbReference type="PROSITE" id="PS01124"/>
    </source>
</evidence>
<sequence>MTHIRKSFSEDTVFPFHFVYRDTKSPQAELPDHLHDRCELVYVYSGKGTFFINRTFYDMGAGDLFVIPGNTIHRATPDADHPVTSTAVFFASGFAQTSSLGDSYSGLHIFDLARKRKHYKVDLTEPLRGKIENMLSEINAELESKAAGYRHAIRLQLQSLMLSLNRLVLSAEPAAAADVQIGPQWMKEILHYIDSHHAEPGVSLSALAQKVSVTPAHFSRVFKQLTGMNVTDYVNAKRIVLAKELLLGTSESIDTIAGRCGFESLPYFHRVFKALSGITPGTFRRVGLAPYSPSPPI</sequence>
<name>A0ABR5AKN5_9BACL</name>
<dbReference type="InterPro" id="IPR003313">
    <property type="entry name" value="AraC-bd"/>
</dbReference>
<reference evidence="5 6" key="1">
    <citation type="submission" date="2014-12" db="EMBL/GenBank/DDBJ databases">
        <title>Draft genome sequence of Paenibacillus kamchatkensis strain B-2647.</title>
        <authorList>
            <person name="Karlyshev A.V."/>
            <person name="Kudryashova E.B."/>
        </authorList>
    </citation>
    <scope>NUCLEOTIDE SEQUENCE [LARGE SCALE GENOMIC DNA]</scope>
    <source>
        <strain evidence="5 6">VKM B-2647</strain>
    </source>
</reference>
<keyword evidence="1" id="KW-0805">Transcription regulation</keyword>
<organism evidence="5 6">
    <name type="scientific">Gordoniibacillus kamchatkensis</name>
    <dbReference type="NCBI Taxonomy" id="1590651"/>
    <lineage>
        <taxon>Bacteria</taxon>
        <taxon>Bacillati</taxon>
        <taxon>Bacillota</taxon>
        <taxon>Bacilli</taxon>
        <taxon>Bacillales</taxon>
        <taxon>Paenibacillaceae</taxon>
        <taxon>Gordoniibacillus</taxon>
    </lineage>
</organism>
<evidence type="ECO:0000256" key="1">
    <source>
        <dbReference type="ARBA" id="ARBA00023015"/>
    </source>
</evidence>
<dbReference type="SMART" id="SM00342">
    <property type="entry name" value="HTH_ARAC"/>
    <property type="match status" value="1"/>
</dbReference>
<evidence type="ECO:0000313" key="6">
    <source>
        <dbReference type="Proteomes" id="UP000031967"/>
    </source>
</evidence>
<evidence type="ECO:0000313" key="5">
    <source>
        <dbReference type="EMBL" id="KIL41482.1"/>
    </source>
</evidence>
<evidence type="ECO:0000256" key="3">
    <source>
        <dbReference type="ARBA" id="ARBA00023163"/>
    </source>
</evidence>
<dbReference type="SUPFAM" id="SSF46689">
    <property type="entry name" value="Homeodomain-like"/>
    <property type="match status" value="2"/>
</dbReference>
<dbReference type="RefSeq" id="WP_041046661.1">
    <property type="nucleotide sequence ID" value="NZ_JXAK01000008.1"/>
</dbReference>
<dbReference type="Proteomes" id="UP000031967">
    <property type="component" value="Unassembled WGS sequence"/>
</dbReference>
<dbReference type="EMBL" id="JXAK01000008">
    <property type="protein sequence ID" value="KIL41482.1"/>
    <property type="molecule type" value="Genomic_DNA"/>
</dbReference>
<dbReference type="InterPro" id="IPR037923">
    <property type="entry name" value="HTH-like"/>
</dbReference>
<keyword evidence="6" id="KW-1185">Reference proteome</keyword>
<dbReference type="Pfam" id="PF02311">
    <property type="entry name" value="AraC_binding"/>
    <property type="match status" value="1"/>
</dbReference>
<dbReference type="InterPro" id="IPR009057">
    <property type="entry name" value="Homeodomain-like_sf"/>
</dbReference>
<keyword evidence="2" id="KW-0238">DNA-binding</keyword>
<dbReference type="InterPro" id="IPR014710">
    <property type="entry name" value="RmlC-like_jellyroll"/>
</dbReference>
<proteinExistence type="predicted"/>
<dbReference type="PANTHER" id="PTHR43280:SF2">
    <property type="entry name" value="HTH-TYPE TRANSCRIPTIONAL REGULATOR EXSA"/>
    <property type="match status" value="1"/>
</dbReference>
<gene>
    <name evidence="5" type="ORF">SD70_06205</name>
</gene>
<dbReference type="SUPFAM" id="SSF51215">
    <property type="entry name" value="Regulatory protein AraC"/>
    <property type="match status" value="1"/>
</dbReference>
<dbReference type="PANTHER" id="PTHR43280">
    <property type="entry name" value="ARAC-FAMILY TRANSCRIPTIONAL REGULATOR"/>
    <property type="match status" value="1"/>
</dbReference>
<dbReference type="InterPro" id="IPR018060">
    <property type="entry name" value="HTH_AraC"/>
</dbReference>
<evidence type="ECO:0000256" key="2">
    <source>
        <dbReference type="ARBA" id="ARBA00023125"/>
    </source>
</evidence>
<dbReference type="Gene3D" id="1.10.10.60">
    <property type="entry name" value="Homeodomain-like"/>
    <property type="match status" value="2"/>
</dbReference>